<evidence type="ECO:0000256" key="2">
    <source>
        <dbReference type="ARBA" id="ARBA00004752"/>
    </source>
</evidence>
<dbReference type="PANTHER" id="PTHR30474:SF2">
    <property type="entry name" value="PEPTIDOGLYCAN GLYCOSYLTRANSFERASE FTSW-RELATED"/>
    <property type="match status" value="1"/>
</dbReference>
<feature type="transmembrane region" description="Helical" evidence="21">
    <location>
        <begin position="270"/>
        <end position="296"/>
    </location>
</feature>
<dbReference type="GO" id="GO:0015648">
    <property type="term" value="F:lipid-linked peptidoglycan transporter activity"/>
    <property type="evidence" value="ECO:0007669"/>
    <property type="project" value="TreeGrafter"/>
</dbReference>
<feature type="transmembrane region" description="Helical" evidence="21">
    <location>
        <begin position="17"/>
        <end position="37"/>
    </location>
</feature>
<dbReference type="GO" id="GO:0051301">
    <property type="term" value="P:cell division"/>
    <property type="evidence" value="ECO:0007669"/>
    <property type="project" value="UniProtKB-KW"/>
</dbReference>
<evidence type="ECO:0000256" key="7">
    <source>
        <dbReference type="ARBA" id="ARBA00022692"/>
    </source>
</evidence>
<keyword evidence="6" id="KW-0808">Transferase</keyword>
<dbReference type="AlphaFoldDB" id="A0A212JHG8"/>
<comment type="catalytic activity">
    <reaction evidence="20">
        <text>[GlcNAc-(1-&gt;4)-Mur2Ac(oyl-L-Ala-gamma-D-Glu-L-Lys-D-Ala-D-Ala)](n)-di-trans,octa-cis-undecaprenyl diphosphate + beta-D-GlcNAc-(1-&gt;4)-Mur2Ac(oyl-L-Ala-gamma-D-Glu-L-Lys-D-Ala-D-Ala)-di-trans,octa-cis-undecaprenyl diphosphate = [GlcNAc-(1-&gt;4)-Mur2Ac(oyl-L-Ala-gamma-D-Glu-L-Lys-D-Ala-D-Ala)](n+1)-di-trans,octa-cis-undecaprenyl diphosphate + di-trans,octa-cis-undecaprenyl diphosphate + H(+)</text>
        <dbReference type="Rhea" id="RHEA:23708"/>
        <dbReference type="Rhea" id="RHEA-COMP:9602"/>
        <dbReference type="Rhea" id="RHEA-COMP:9603"/>
        <dbReference type="ChEBI" id="CHEBI:15378"/>
        <dbReference type="ChEBI" id="CHEBI:58405"/>
        <dbReference type="ChEBI" id="CHEBI:60033"/>
        <dbReference type="ChEBI" id="CHEBI:78435"/>
        <dbReference type="EC" id="2.4.99.28"/>
    </reaction>
</comment>
<evidence type="ECO:0000256" key="18">
    <source>
        <dbReference type="ARBA" id="ARBA00041418"/>
    </source>
</evidence>
<evidence type="ECO:0000256" key="12">
    <source>
        <dbReference type="ARBA" id="ARBA00023306"/>
    </source>
</evidence>
<evidence type="ECO:0000313" key="22">
    <source>
        <dbReference type="EMBL" id="SBV98896.1"/>
    </source>
</evidence>
<feature type="transmembrane region" description="Helical" evidence="21">
    <location>
        <begin position="154"/>
        <end position="184"/>
    </location>
</feature>
<dbReference type="InterPro" id="IPR001182">
    <property type="entry name" value="FtsW/RodA"/>
</dbReference>
<dbReference type="GO" id="GO:0008360">
    <property type="term" value="P:regulation of cell shape"/>
    <property type="evidence" value="ECO:0007669"/>
    <property type="project" value="UniProtKB-KW"/>
</dbReference>
<comment type="pathway">
    <text evidence="2">Cell wall biogenesis; peptidoglycan biosynthesis.</text>
</comment>
<comment type="subcellular location">
    <subcellularLocation>
        <location evidence="1">Cell membrane</location>
        <topology evidence="1">Multi-pass membrane protein</topology>
    </subcellularLocation>
</comment>
<evidence type="ECO:0000256" key="16">
    <source>
        <dbReference type="ARBA" id="ARBA00038053"/>
    </source>
</evidence>
<organism evidence="22">
    <name type="scientific">uncultured delta proteobacterium</name>
    <dbReference type="NCBI Taxonomy" id="34034"/>
    <lineage>
        <taxon>Bacteria</taxon>
        <taxon>Deltaproteobacteria</taxon>
        <taxon>environmental samples</taxon>
    </lineage>
</organism>
<feature type="transmembrane region" description="Helical" evidence="21">
    <location>
        <begin position="57"/>
        <end position="77"/>
    </location>
</feature>
<proteinExistence type="inferred from homology"/>
<evidence type="ECO:0000256" key="10">
    <source>
        <dbReference type="ARBA" id="ARBA00022989"/>
    </source>
</evidence>
<evidence type="ECO:0000256" key="15">
    <source>
        <dbReference type="ARBA" id="ARBA00033270"/>
    </source>
</evidence>
<feature type="transmembrane region" description="Helical" evidence="21">
    <location>
        <begin position="83"/>
        <end position="102"/>
    </location>
</feature>
<evidence type="ECO:0000256" key="19">
    <source>
        <dbReference type="ARBA" id="ARBA00044770"/>
    </source>
</evidence>
<evidence type="ECO:0000256" key="17">
    <source>
        <dbReference type="ARBA" id="ARBA00041185"/>
    </source>
</evidence>
<evidence type="ECO:0000256" key="9">
    <source>
        <dbReference type="ARBA" id="ARBA00022984"/>
    </source>
</evidence>
<keyword evidence="13" id="KW-0961">Cell wall biogenesis/degradation</keyword>
<keyword evidence="10 21" id="KW-1133">Transmembrane helix</keyword>
<protein>
    <recommendedName>
        <fullName evidence="17">Probable peptidoglycan glycosyltransferase FtsW</fullName>
        <ecNumber evidence="19">2.4.99.28</ecNumber>
    </recommendedName>
    <alternativeName>
        <fullName evidence="18">Cell division protein FtsW</fullName>
    </alternativeName>
    <alternativeName>
        <fullName evidence="15">Cell wall polymerase</fullName>
    </alternativeName>
    <alternativeName>
        <fullName evidence="14">Peptidoglycan polymerase</fullName>
    </alternativeName>
</protein>
<gene>
    <name evidence="22" type="primary">ftsW</name>
    <name evidence="22" type="ORF">KL86DPRO_11465</name>
</gene>
<evidence type="ECO:0000256" key="6">
    <source>
        <dbReference type="ARBA" id="ARBA00022679"/>
    </source>
</evidence>
<evidence type="ECO:0000256" key="11">
    <source>
        <dbReference type="ARBA" id="ARBA00023136"/>
    </source>
</evidence>
<evidence type="ECO:0000256" key="13">
    <source>
        <dbReference type="ARBA" id="ARBA00023316"/>
    </source>
</evidence>
<dbReference type="GO" id="GO:0071555">
    <property type="term" value="P:cell wall organization"/>
    <property type="evidence" value="ECO:0007669"/>
    <property type="project" value="UniProtKB-KW"/>
</dbReference>
<feature type="transmembrane region" description="Helical" evidence="21">
    <location>
        <begin position="123"/>
        <end position="142"/>
    </location>
</feature>
<dbReference type="Pfam" id="PF01098">
    <property type="entry name" value="FTSW_RODA_SPOVE"/>
    <property type="match status" value="1"/>
</dbReference>
<reference evidence="22" key="1">
    <citation type="submission" date="2016-04" db="EMBL/GenBank/DDBJ databases">
        <authorList>
            <person name="Evans L.H."/>
            <person name="Alamgir A."/>
            <person name="Owens N."/>
            <person name="Weber N.D."/>
            <person name="Virtaneva K."/>
            <person name="Barbian K."/>
            <person name="Babar A."/>
            <person name="Rosenke K."/>
        </authorList>
    </citation>
    <scope>NUCLEOTIDE SEQUENCE</scope>
    <source>
        <strain evidence="22">86</strain>
    </source>
</reference>
<evidence type="ECO:0000256" key="8">
    <source>
        <dbReference type="ARBA" id="ARBA00022960"/>
    </source>
</evidence>
<feature type="transmembrane region" description="Helical" evidence="21">
    <location>
        <begin position="345"/>
        <end position="366"/>
    </location>
</feature>
<keyword evidence="3" id="KW-1003">Cell membrane</keyword>
<keyword evidence="11 21" id="KW-0472">Membrane</keyword>
<evidence type="ECO:0000256" key="14">
    <source>
        <dbReference type="ARBA" id="ARBA00032370"/>
    </source>
</evidence>
<evidence type="ECO:0000256" key="4">
    <source>
        <dbReference type="ARBA" id="ARBA00022618"/>
    </source>
</evidence>
<dbReference type="GO" id="GO:0009252">
    <property type="term" value="P:peptidoglycan biosynthetic process"/>
    <property type="evidence" value="ECO:0007669"/>
    <property type="project" value="UniProtKB-KW"/>
</dbReference>
<comment type="similarity">
    <text evidence="16">Belongs to the SEDS family. FtsW subfamily.</text>
</comment>
<keyword evidence="5" id="KW-0328">Glycosyltransferase</keyword>
<feature type="transmembrane region" description="Helical" evidence="21">
    <location>
        <begin position="312"/>
        <end position="333"/>
    </location>
</feature>
<evidence type="ECO:0000256" key="3">
    <source>
        <dbReference type="ARBA" id="ARBA00022475"/>
    </source>
</evidence>
<evidence type="ECO:0000256" key="5">
    <source>
        <dbReference type="ARBA" id="ARBA00022676"/>
    </source>
</evidence>
<evidence type="ECO:0000256" key="20">
    <source>
        <dbReference type="ARBA" id="ARBA00049902"/>
    </source>
</evidence>
<dbReference type="GO" id="GO:0005886">
    <property type="term" value="C:plasma membrane"/>
    <property type="evidence" value="ECO:0007669"/>
    <property type="project" value="UniProtKB-SubCell"/>
</dbReference>
<accession>A0A212JHG8</accession>
<dbReference type="InterPro" id="IPR013437">
    <property type="entry name" value="FtsW"/>
</dbReference>
<dbReference type="EC" id="2.4.99.28" evidence="19"/>
<evidence type="ECO:0000256" key="1">
    <source>
        <dbReference type="ARBA" id="ARBA00004651"/>
    </source>
</evidence>
<dbReference type="PANTHER" id="PTHR30474">
    <property type="entry name" value="CELL CYCLE PROTEIN"/>
    <property type="match status" value="1"/>
</dbReference>
<dbReference type="GO" id="GO:0032153">
    <property type="term" value="C:cell division site"/>
    <property type="evidence" value="ECO:0007669"/>
    <property type="project" value="TreeGrafter"/>
</dbReference>
<dbReference type="NCBIfam" id="TIGR02614">
    <property type="entry name" value="ftsW"/>
    <property type="match status" value="1"/>
</dbReference>
<keyword evidence="9" id="KW-0573">Peptidoglycan synthesis</keyword>
<name>A0A212JHG8_9DELT</name>
<dbReference type="GO" id="GO:0008955">
    <property type="term" value="F:peptidoglycan glycosyltransferase activity"/>
    <property type="evidence" value="ECO:0007669"/>
    <property type="project" value="UniProtKB-EC"/>
</dbReference>
<keyword evidence="7 21" id="KW-0812">Transmembrane</keyword>
<dbReference type="EMBL" id="FLUQ01000001">
    <property type="protein sequence ID" value="SBV98896.1"/>
    <property type="molecule type" value="Genomic_DNA"/>
</dbReference>
<keyword evidence="12" id="KW-0131">Cell cycle</keyword>
<keyword evidence="4" id="KW-0132">Cell division</keyword>
<evidence type="ECO:0000256" key="21">
    <source>
        <dbReference type="SAM" id="Phobius"/>
    </source>
</evidence>
<dbReference type="PROSITE" id="PS00428">
    <property type="entry name" value="FTSW_RODA_SPOVE"/>
    <property type="match status" value="1"/>
</dbReference>
<feature type="transmembrane region" description="Helical" evidence="21">
    <location>
        <begin position="191"/>
        <end position="209"/>
    </location>
</feature>
<dbReference type="InterPro" id="IPR018365">
    <property type="entry name" value="Cell_cycle_FtsW-rel_CS"/>
</dbReference>
<sequence length="374" mass="40659">MMTQAAMGKIQRAKPDFWLLGLAFILLSLGLMTLLSASGIVAERIYADPLYFFKRQLSFAAVGIIVMLGIMSVPRGLVYKLQYPVLLAALLLLVLTLTPLAAKVKGAHRWLSLGPVNIQPMEFAKIALVLYLAYFMSTKQAIVKTFSRGVIPPFAVTGMFCAILLAQPDFGGAAVLLMLLFFMCLAGGTRLIYLIISAALACGGAYLLVLHEAYRFRRILAFLDPFAVAQNEGYQLVQSLYALGSGGLWGAGLGDSKQKLFFLPDAHTDFIMAIAGEELGFIGLTLVFLLLGLFFWRSMRVAFLQEDLRDRLTAFGLTLILGLSMILNMAVVLGVAPPKGLPMPFFSYGGSSLLATFICVGLLLNLSRTARSDT</sequence>
<keyword evidence="8" id="KW-0133">Cell shape</keyword>